<dbReference type="AlphaFoldDB" id="A0A0J1BI70"/>
<dbReference type="EMBL" id="LECT01000015">
    <property type="protein sequence ID" value="KLU06245.1"/>
    <property type="molecule type" value="Genomic_DNA"/>
</dbReference>
<evidence type="ECO:0000313" key="2">
    <source>
        <dbReference type="EMBL" id="KLU06245.1"/>
    </source>
</evidence>
<gene>
    <name evidence="2" type="ORF">RISK_001456</name>
</gene>
<dbReference type="Proteomes" id="UP000036367">
    <property type="component" value="Unassembled WGS sequence"/>
</dbReference>
<dbReference type="PATRIC" id="fig|595434.4.peg.1393"/>
<organism evidence="2 3">
    <name type="scientific">Rhodopirellula islandica</name>
    <dbReference type="NCBI Taxonomy" id="595434"/>
    <lineage>
        <taxon>Bacteria</taxon>
        <taxon>Pseudomonadati</taxon>
        <taxon>Planctomycetota</taxon>
        <taxon>Planctomycetia</taxon>
        <taxon>Pirellulales</taxon>
        <taxon>Pirellulaceae</taxon>
        <taxon>Rhodopirellula</taxon>
    </lineage>
</organism>
<sequence length="286" mass="33343">MIATKRTDSRWRVFMTSLVGLILHVGCWQDPVFGQDAPRAPLVAEGLIDEDKLVAEPIEMSSLPAPSDEVAELLKVGQVEFISGGPRPSETRGLRSPGFINRDFDAETRFSLSYHFSSRCRWWWDEDGIVIRVRYPELNLKVFHEVWFRQRPNDLRQFWSLSLVQHELDHIRLSTDPRVLKRFETAVRSEESLRFSFSEVESILGEQANSRTSNRRSPRLTPEQVRKLINERVREHFDQTFQLIEIRYRELDRQTAHGSFAVPTDSPLRQWLDHSSAERDGEPQSD</sequence>
<evidence type="ECO:0008006" key="4">
    <source>
        <dbReference type="Google" id="ProtNLM"/>
    </source>
</evidence>
<proteinExistence type="predicted"/>
<reference evidence="2" key="1">
    <citation type="submission" date="2015-05" db="EMBL/GenBank/DDBJ databases">
        <title>Permanent draft genome of Rhodopirellula islandicus K833.</title>
        <authorList>
            <person name="Kizina J."/>
            <person name="Richter M."/>
            <person name="Glockner F.O."/>
            <person name="Harder J."/>
        </authorList>
    </citation>
    <scope>NUCLEOTIDE SEQUENCE [LARGE SCALE GENOMIC DNA]</scope>
    <source>
        <strain evidence="2">K833</strain>
    </source>
</reference>
<name>A0A0J1BI70_RHOIS</name>
<keyword evidence="3" id="KW-1185">Reference proteome</keyword>
<evidence type="ECO:0000313" key="3">
    <source>
        <dbReference type="Proteomes" id="UP000036367"/>
    </source>
</evidence>
<dbReference type="STRING" id="595434.RISK_001456"/>
<evidence type="ECO:0000256" key="1">
    <source>
        <dbReference type="SAM" id="MobiDB-lite"/>
    </source>
</evidence>
<protein>
    <recommendedName>
        <fullName evidence="4">DUF922 domain-containing protein</fullName>
    </recommendedName>
</protein>
<feature type="compositionally biased region" description="Basic and acidic residues" evidence="1">
    <location>
        <begin position="271"/>
        <end position="286"/>
    </location>
</feature>
<accession>A0A0J1BI70</accession>
<comment type="caution">
    <text evidence="2">The sequence shown here is derived from an EMBL/GenBank/DDBJ whole genome shotgun (WGS) entry which is preliminary data.</text>
</comment>
<feature type="region of interest" description="Disordered" evidence="1">
    <location>
        <begin position="258"/>
        <end position="286"/>
    </location>
</feature>